<dbReference type="OrthoDB" id="9434539at2759"/>
<dbReference type="GO" id="GO:0006357">
    <property type="term" value="P:regulation of transcription by RNA polymerase II"/>
    <property type="evidence" value="ECO:0007669"/>
    <property type="project" value="InterPro"/>
</dbReference>
<organism evidence="1 2">
    <name type="scientific">Cetraspora pellucida</name>
    <dbReference type="NCBI Taxonomy" id="1433469"/>
    <lineage>
        <taxon>Eukaryota</taxon>
        <taxon>Fungi</taxon>
        <taxon>Fungi incertae sedis</taxon>
        <taxon>Mucoromycota</taxon>
        <taxon>Glomeromycotina</taxon>
        <taxon>Glomeromycetes</taxon>
        <taxon>Diversisporales</taxon>
        <taxon>Gigasporaceae</taxon>
        <taxon>Cetraspora</taxon>
    </lineage>
</organism>
<dbReference type="InterPro" id="IPR033375">
    <property type="entry name" value="Cggbp1"/>
</dbReference>
<gene>
    <name evidence="1" type="ORF">CPELLU_LOCUS21869</name>
</gene>
<dbReference type="EMBL" id="CAJVQA010087364">
    <property type="protein sequence ID" value="CAG8839506.1"/>
    <property type="molecule type" value="Genomic_DNA"/>
</dbReference>
<evidence type="ECO:0000313" key="2">
    <source>
        <dbReference type="Proteomes" id="UP000789759"/>
    </source>
</evidence>
<keyword evidence="2" id="KW-1185">Reference proteome</keyword>
<protein>
    <submittedName>
        <fullName evidence="1">8075_t:CDS:1</fullName>
    </submittedName>
</protein>
<reference evidence="1" key="1">
    <citation type="submission" date="2021-06" db="EMBL/GenBank/DDBJ databases">
        <authorList>
            <person name="Kallberg Y."/>
            <person name="Tangrot J."/>
            <person name="Rosling A."/>
        </authorList>
    </citation>
    <scope>NUCLEOTIDE SEQUENCE</scope>
    <source>
        <strain evidence="1">FL966</strain>
    </source>
</reference>
<dbReference type="AlphaFoldDB" id="A0A9N9PJB5"/>
<name>A0A9N9PJB5_9GLOM</name>
<proteinExistence type="predicted"/>
<feature type="non-terminal residue" evidence="1">
    <location>
        <position position="1"/>
    </location>
</feature>
<dbReference type="PANTHER" id="PTHR32344:SF1">
    <property type="entry name" value="U1-TYPE DOMAIN-CONTAINING PROTEIN"/>
    <property type="match status" value="1"/>
</dbReference>
<comment type="caution">
    <text evidence="1">The sequence shown here is derived from an EMBL/GenBank/DDBJ whole genome shotgun (WGS) entry which is preliminary data.</text>
</comment>
<evidence type="ECO:0000313" key="1">
    <source>
        <dbReference type="EMBL" id="CAG8839506.1"/>
    </source>
</evidence>
<dbReference type="Proteomes" id="UP000789759">
    <property type="component" value="Unassembled WGS sequence"/>
</dbReference>
<feature type="non-terminal residue" evidence="1">
    <location>
        <position position="106"/>
    </location>
</feature>
<accession>A0A9N9PJB5</accession>
<dbReference type="PANTHER" id="PTHR32344">
    <property type="entry name" value="U1-TYPE DOMAIN-CONTAINING PROTEIN"/>
    <property type="match status" value="1"/>
</dbReference>
<dbReference type="GO" id="GO:0005634">
    <property type="term" value="C:nucleus"/>
    <property type="evidence" value="ECO:0007669"/>
    <property type="project" value="InterPro"/>
</dbReference>
<sequence length="106" mass="12338">QLAKNPKYKSDFYASGRKLFCKVCQVIVNHEKKSMIDNHLKSDGHTSNSNKPIQSTLLQVEIKSFQQSNDIKETFIKDFLQIMVQADIPIEKADYFKSFLMKYCKN</sequence>
<dbReference type="GO" id="GO:0003690">
    <property type="term" value="F:double-stranded DNA binding"/>
    <property type="evidence" value="ECO:0007669"/>
    <property type="project" value="InterPro"/>
</dbReference>